<evidence type="ECO:0000256" key="1">
    <source>
        <dbReference type="ARBA" id="ARBA00006964"/>
    </source>
</evidence>
<evidence type="ECO:0000256" key="2">
    <source>
        <dbReference type="ARBA" id="ARBA00022112"/>
    </source>
</evidence>
<feature type="binding site" evidence="4">
    <location>
        <position position="225"/>
    </location>
    <ligand>
        <name>a divalent metal cation</name>
        <dbReference type="ChEBI" id="CHEBI:60240"/>
        <label>1</label>
    </ligand>
</feature>
<protein>
    <recommendedName>
        <fullName evidence="2">GTP cyclohydrolase 1 type 2 homolog</fullName>
    </recommendedName>
</protein>
<dbReference type="GO" id="GO:0046872">
    <property type="term" value="F:metal ion binding"/>
    <property type="evidence" value="ECO:0007669"/>
    <property type="project" value="UniProtKB-KW"/>
</dbReference>
<comment type="similarity">
    <text evidence="1">Belongs to the GTP cyclohydrolase I type 2/NIF3 family.</text>
</comment>
<keyword evidence="6" id="KW-1185">Reference proteome</keyword>
<accession>A0A6N8F4X6</accession>
<dbReference type="NCBIfam" id="TIGR00486">
    <property type="entry name" value="YbgI_SA1388"/>
    <property type="match status" value="1"/>
</dbReference>
<dbReference type="PANTHER" id="PTHR13799:SF14">
    <property type="entry name" value="GTP CYCLOHYDROLASE 1 TYPE 2 HOMOLOG"/>
    <property type="match status" value="1"/>
</dbReference>
<sequence>MSVEVNQLISYLDELLDSNNIKDFCPNGLQIEGCSKINKIVTGVTASEALIDAAIENKADAILVHHGYFWKGESDPITGMKKRRIAKLLKHDINLIAYHLPIDVHFEFGNNIQLAKKLSITNVKPFPGIKPKGIVMQGELPTGTTANKLAKLIKLNLLREPLVNAVRDEDIRTVAWCTGGGQSYIDVVANAGIDAFITGEASEQTIHSSREQNIDFFAAGHHATERYGVQRLGEHLEEQFDLDVSFIDIHNPV</sequence>
<dbReference type="SUPFAM" id="SSF102705">
    <property type="entry name" value="NIF3 (NGG1p interacting factor 3)-like"/>
    <property type="match status" value="1"/>
</dbReference>
<gene>
    <name evidence="5" type="ORF">GNP35_03910</name>
</gene>
<organism evidence="5 6">
    <name type="scientific">Psychrosphaera haliotis</name>
    <dbReference type="NCBI Taxonomy" id="555083"/>
    <lineage>
        <taxon>Bacteria</taxon>
        <taxon>Pseudomonadati</taxon>
        <taxon>Pseudomonadota</taxon>
        <taxon>Gammaproteobacteria</taxon>
        <taxon>Alteromonadales</taxon>
        <taxon>Pseudoalteromonadaceae</taxon>
        <taxon>Psychrosphaera</taxon>
    </lineage>
</organism>
<evidence type="ECO:0000256" key="3">
    <source>
        <dbReference type="ARBA" id="ARBA00022723"/>
    </source>
</evidence>
<reference evidence="5 6" key="1">
    <citation type="submission" date="2019-11" db="EMBL/GenBank/DDBJ databases">
        <title>P. haliotis isolates from Z. marina roots.</title>
        <authorList>
            <person name="Cohen M."/>
            <person name="Jospin G."/>
            <person name="Eisen J.A."/>
            <person name="Coil D.A."/>
        </authorList>
    </citation>
    <scope>NUCLEOTIDE SEQUENCE [LARGE SCALE GENOMIC DNA]</scope>
    <source>
        <strain evidence="5 6">UCD-MCMsp1aY</strain>
    </source>
</reference>
<dbReference type="PANTHER" id="PTHR13799">
    <property type="entry name" value="NGG1 INTERACTING FACTOR 3"/>
    <property type="match status" value="1"/>
</dbReference>
<dbReference type="InterPro" id="IPR036069">
    <property type="entry name" value="DUF34/NIF3_sf"/>
</dbReference>
<dbReference type="InterPro" id="IPR002678">
    <property type="entry name" value="DUF34/NIF3"/>
</dbReference>
<comment type="caution">
    <text evidence="5">The sequence shown here is derived from an EMBL/GenBank/DDBJ whole genome shotgun (WGS) entry which is preliminary data.</text>
</comment>
<dbReference type="OrthoDB" id="9800881at2"/>
<dbReference type="EMBL" id="WOCD01000002">
    <property type="protein sequence ID" value="MUH71706.1"/>
    <property type="molecule type" value="Genomic_DNA"/>
</dbReference>
<dbReference type="Gene3D" id="3.40.1390.30">
    <property type="entry name" value="NIF3 (NGG1p interacting factor 3)-like"/>
    <property type="match status" value="2"/>
</dbReference>
<name>A0A6N8F4X6_9GAMM</name>
<feature type="binding site" evidence="4">
    <location>
        <position position="66"/>
    </location>
    <ligand>
        <name>a divalent metal cation</name>
        <dbReference type="ChEBI" id="CHEBI:60240"/>
        <label>1</label>
    </ligand>
</feature>
<dbReference type="Proteomes" id="UP000439994">
    <property type="component" value="Unassembled WGS sequence"/>
</dbReference>
<dbReference type="RefSeq" id="WP_155694719.1">
    <property type="nucleotide sequence ID" value="NZ_WOCD01000002.1"/>
</dbReference>
<dbReference type="Pfam" id="PF01784">
    <property type="entry name" value="DUF34_NIF3"/>
    <property type="match status" value="1"/>
</dbReference>
<evidence type="ECO:0000256" key="4">
    <source>
        <dbReference type="PIRSR" id="PIRSR602678-1"/>
    </source>
</evidence>
<feature type="binding site" evidence="4">
    <location>
        <position position="103"/>
    </location>
    <ligand>
        <name>a divalent metal cation</name>
        <dbReference type="ChEBI" id="CHEBI:60240"/>
        <label>1</label>
    </ligand>
</feature>
<dbReference type="FunFam" id="3.40.1390.30:FF:000002">
    <property type="entry name" value="Nif3-like dinuclear metal center protein"/>
    <property type="match status" value="1"/>
</dbReference>
<evidence type="ECO:0000313" key="6">
    <source>
        <dbReference type="Proteomes" id="UP000439994"/>
    </source>
</evidence>
<feature type="binding site" evidence="4">
    <location>
        <position position="221"/>
    </location>
    <ligand>
        <name>a divalent metal cation</name>
        <dbReference type="ChEBI" id="CHEBI:60240"/>
        <label>1</label>
    </ligand>
</feature>
<feature type="binding site" evidence="4">
    <location>
        <position position="65"/>
    </location>
    <ligand>
        <name>a divalent metal cation</name>
        <dbReference type="ChEBI" id="CHEBI:60240"/>
        <label>1</label>
    </ligand>
</feature>
<dbReference type="AlphaFoldDB" id="A0A6N8F4X6"/>
<proteinExistence type="inferred from homology"/>
<dbReference type="GO" id="GO:0005737">
    <property type="term" value="C:cytoplasm"/>
    <property type="evidence" value="ECO:0007669"/>
    <property type="project" value="TreeGrafter"/>
</dbReference>
<evidence type="ECO:0000313" key="5">
    <source>
        <dbReference type="EMBL" id="MUH71706.1"/>
    </source>
</evidence>
<keyword evidence="3 4" id="KW-0479">Metal-binding</keyword>